<sequence length="897" mass="103167">MSLKASKSPFNSEIKKFEDLSSYMVHCDSSSVTFNIEESAQLYADLIPGRSRAGSDVVDMKKSTCECYRYTKSTSSDFTASCDNHYIIESHGSICSPPISLFFEQGIPPNYFHNHVTDKTLWTSASFYPTIFDHVHANQKRGNVIRMTTLPSVSRWDNPFHEPHYFRFEHIDYGALFYREYFYNQPHDNFIGIDPVYGPYCISIKREYIEQRIFLQDALRFTKDKDSSNGRPRSQSVSIKGEPFTGSYISLFRVIARFISTYNLRITIPNEQGLIEKPRKKQSSTKSLIQKILPLLSQNSINAIPDDPSYHEDILKLDETISLFKVHKIGVIYCAFGQRDETEMYGNNEGSERYNSFLELLGDKVMLKNFSGYSGMLDTKTDNSGTYTYYTKFVDREIMFHVSTLIPSDAKNSQQITRKRYLGNDMVTIVFQDEGALPFSPKSFVSQFQHVFIVVQAVKRKEQVRYRVGVIRQKDVPPFGPYVTQELYYHDDYFRQFLLTKIINAEYACMKSPKFLRLSIRTRYQTLLSLKQKLDEQISEKPVRLPEFFRTTSQIKFPKIENLSYLCLFLHGAITWPAAIFHPVTKVYIDCTVCVSTFCMAVICHKTKDVIISVLNRYLLAWKHLSPFEVQIFHRAGNSFSIKISTNDNETMSSFFYRITSVSNIKPGQIVTFMPPEDPNNFLVDDYAIVKKLPLTSTGVGTLKIGDQVLEIENIALNNLSMNKFYNILYSGGWKRLLVVTRDDMFPPPSLMPSLGVNDDSRPAISECAGKENNILHIKALEHPQIVTQAREFSSIITKLSLCETPERKSSINHKRRNMLNNNTIEMNVILDLCQDDPSITRTENVTDYLNIIYLAAYPVDYQAKVDFHRNVVDIISFNIICSNLPNVMSFLQSFTP</sequence>
<evidence type="ECO:0000313" key="4">
    <source>
        <dbReference type="Proteomes" id="UP000031668"/>
    </source>
</evidence>
<dbReference type="PANTHER" id="PTHR15711">
    <property type="entry name" value="RAP GTPASE-ACTIVATING PROTEIN"/>
    <property type="match status" value="1"/>
</dbReference>
<dbReference type="Proteomes" id="UP000031668">
    <property type="component" value="Unassembled WGS sequence"/>
</dbReference>
<dbReference type="InterPro" id="IPR000331">
    <property type="entry name" value="Rap/Ran_GAP_dom"/>
</dbReference>
<evidence type="ECO:0000313" key="3">
    <source>
        <dbReference type="EMBL" id="KII63202.1"/>
    </source>
</evidence>
<dbReference type="SUPFAM" id="SSF111347">
    <property type="entry name" value="Rap/Ran-GAP"/>
    <property type="match status" value="1"/>
</dbReference>
<organism evidence="3 4">
    <name type="scientific">Thelohanellus kitauei</name>
    <name type="common">Myxosporean</name>
    <dbReference type="NCBI Taxonomy" id="669202"/>
    <lineage>
        <taxon>Eukaryota</taxon>
        <taxon>Metazoa</taxon>
        <taxon>Cnidaria</taxon>
        <taxon>Myxozoa</taxon>
        <taxon>Myxosporea</taxon>
        <taxon>Bivalvulida</taxon>
        <taxon>Platysporina</taxon>
        <taxon>Myxobolidae</taxon>
        <taxon>Thelohanellus</taxon>
    </lineage>
</organism>
<dbReference type="PANTHER" id="PTHR15711:SF22">
    <property type="entry name" value="RAP-GAP DOMAIN-CONTAINING PROTEIN"/>
    <property type="match status" value="1"/>
</dbReference>
<dbReference type="EMBL" id="JWZT01004760">
    <property type="protein sequence ID" value="KII63202.1"/>
    <property type="molecule type" value="Genomic_DNA"/>
</dbReference>
<proteinExistence type="predicted"/>
<dbReference type="InterPro" id="IPR036034">
    <property type="entry name" value="PDZ_sf"/>
</dbReference>
<dbReference type="SUPFAM" id="SSF50156">
    <property type="entry name" value="PDZ domain-like"/>
    <property type="match status" value="1"/>
</dbReference>
<dbReference type="InterPro" id="IPR035974">
    <property type="entry name" value="Rap/Ran-GAP_sf"/>
</dbReference>
<dbReference type="Gene3D" id="3.40.50.11210">
    <property type="entry name" value="Rap/Ran-GAP"/>
    <property type="match status" value="1"/>
</dbReference>
<feature type="domain" description="Rap-GAP" evidence="2">
    <location>
        <begin position="315"/>
        <end position="530"/>
    </location>
</feature>
<dbReference type="InterPro" id="IPR050989">
    <property type="entry name" value="Rap1_Ran_GAP"/>
</dbReference>
<dbReference type="FunFam" id="3.40.50.11210:FF:000001">
    <property type="entry name" value="Ral GTPase-activating protein subunit alpha-1 isoform 1"/>
    <property type="match status" value="1"/>
</dbReference>
<dbReference type="GO" id="GO:0005737">
    <property type="term" value="C:cytoplasm"/>
    <property type="evidence" value="ECO:0007669"/>
    <property type="project" value="TreeGrafter"/>
</dbReference>
<comment type="caution">
    <text evidence="3">The sequence shown here is derived from an EMBL/GenBank/DDBJ whole genome shotgun (WGS) entry which is preliminary data.</text>
</comment>
<evidence type="ECO:0000256" key="1">
    <source>
        <dbReference type="ARBA" id="ARBA00022468"/>
    </source>
</evidence>
<keyword evidence="4" id="KW-1185">Reference proteome</keyword>
<dbReference type="Pfam" id="PF02145">
    <property type="entry name" value="Rap_GAP"/>
    <property type="match status" value="1"/>
</dbReference>
<dbReference type="GO" id="GO:0051056">
    <property type="term" value="P:regulation of small GTPase mediated signal transduction"/>
    <property type="evidence" value="ECO:0007669"/>
    <property type="project" value="InterPro"/>
</dbReference>
<protein>
    <submittedName>
        <fullName evidence="3">Signal-induced proliferation-associated 1-like protein 2</fullName>
    </submittedName>
</protein>
<dbReference type="AlphaFoldDB" id="A0A0C2J290"/>
<keyword evidence="1" id="KW-0343">GTPase activation</keyword>
<dbReference type="OrthoDB" id="2499658at2759"/>
<gene>
    <name evidence="3" type="ORF">RF11_07883</name>
</gene>
<accession>A0A0C2J290</accession>
<dbReference type="GO" id="GO:0005096">
    <property type="term" value="F:GTPase activator activity"/>
    <property type="evidence" value="ECO:0007669"/>
    <property type="project" value="UniProtKB-KW"/>
</dbReference>
<name>A0A0C2J290_THEKT</name>
<reference evidence="3 4" key="1">
    <citation type="journal article" date="2014" name="Genome Biol. Evol.">
        <title>The genome of the myxosporean Thelohanellus kitauei shows adaptations to nutrient acquisition within its fish host.</title>
        <authorList>
            <person name="Yang Y."/>
            <person name="Xiong J."/>
            <person name="Zhou Z."/>
            <person name="Huo F."/>
            <person name="Miao W."/>
            <person name="Ran C."/>
            <person name="Liu Y."/>
            <person name="Zhang J."/>
            <person name="Feng J."/>
            <person name="Wang M."/>
            <person name="Wang M."/>
            <person name="Wang L."/>
            <person name="Yao B."/>
        </authorList>
    </citation>
    <scope>NUCLEOTIDE SEQUENCE [LARGE SCALE GENOMIC DNA]</scope>
    <source>
        <strain evidence="3">Wuqing</strain>
    </source>
</reference>
<dbReference type="PROSITE" id="PS50085">
    <property type="entry name" value="RAPGAP"/>
    <property type="match status" value="1"/>
</dbReference>
<evidence type="ECO:0000259" key="2">
    <source>
        <dbReference type="PROSITE" id="PS50085"/>
    </source>
</evidence>